<gene>
    <name evidence="2" type="ORF">HLB35_01885</name>
</gene>
<organism evidence="2 3">
    <name type="scientific">Vreelandella azerica</name>
    <dbReference type="NCBI Taxonomy" id="2732867"/>
    <lineage>
        <taxon>Bacteria</taxon>
        <taxon>Pseudomonadati</taxon>
        <taxon>Pseudomonadota</taxon>
        <taxon>Gammaproteobacteria</taxon>
        <taxon>Oceanospirillales</taxon>
        <taxon>Halomonadaceae</taxon>
        <taxon>Vreelandella</taxon>
    </lineage>
</organism>
<protein>
    <recommendedName>
        <fullName evidence="1">Hemerythrin-like domain-containing protein</fullName>
    </recommendedName>
</protein>
<dbReference type="Pfam" id="PF01814">
    <property type="entry name" value="Hemerythrin"/>
    <property type="match status" value="1"/>
</dbReference>
<dbReference type="InterPro" id="IPR012312">
    <property type="entry name" value="Hemerythrin-like"/>
</dbReference>
<evidence type="ECO:0000313" key="3">
    <source>
        <dbReference type="Proteomes" id="UP000588806"/>
    </source>
</evidence>
<name>A0A7Y3TVV1_9GAMM</name>
<keyword evidence="3" id="KW-1185">Reference proteome</keyword>
<feature type="domain" description="Hemerythrin-like" evidence="1">
    <location>
        <begin position="2"/>
        <end position="135"/>
    </location>
</feature>
<reference evidence="2 3" key="1">
    <citation type="submission" date="2020-05" db="EMBL/GenBank/DDBJ databases">
        <authorList>
            <person name="Ruan W."/>
            <person name="Jeon C.O."/>
            <person name="Chun B.H."/>
        </authorList>
    </citation>
    <scope>NUCLEOTIDE SEQUENCE [LARGE SCALE GENOMIC DNA]</scope>
    <source>
        <strain evidence="2 3">TBZ9</strain>
    </source>
</reference>
<dbReference type="Proteomes" id="UP000588806">
    <property type="component" value="Unassembled WGS sequence"/>
</dbReference>
<comment type="caution">
    <text evidence="2">The sequence shown here is derived from an EMBL/GenBank/DDBJ whole genome shotgun (WGS) entry which is preliminary data.</text>
</comment>
<evidence type="ECO:0000313" key="2">
    <source>
        <dbReference type="EMBL" id="NOG30828.1"/>
    </source>
</evidence>
<dbReference type="AlphaFoldDB" id="A0A7Y3TVV1"/>
<sequence>MLNQLRLDHANMARMLHVLQLKQKKLEKGERPNFQLMREVVDYILAYMEDFTAPLERVFVERLQAKAPDQVSQVENMLSDYRELKPQLEKLSADIDTVLMDMVLPMDRFAEDLKQYLAAHRAYLRQEREALFPLVEKHFAEEDIDALRQALPEGAEKELERLQQAYPELYAELKGAEVPVV</sequence>
<proteinExistence type="predicted"/>
<evidence type="ECO:0000259" key="1">
    <source>
        <dbReference type="Pfam" id="PF01814"/>
    </source>
</evidence>
<reference evidence="2 3" key="2">
    <citation type="submission" date="2020-06" db="EMBL/GenBank/DDBJ databases">
        <title>Halomonas songnenensis sp. nov., a moderately halophilic bacterium isolated from saline and alkaline soils.</title>
        <authorList>
            <person name="Jiang J."/>
            <person name="Pan Y."/>
        </authorList>
    </citation>
    <scope>NUCLEOTIDE SEQUENCE [LARGE SCALE GENOMIC DNA]</scope>
    <source>
        <strain evidence="2 3">TBZ9</strain>
    </source>
</reference>
<dbReference type="RefSeq" id="WP_171701288.1">
    <property type="nucleotide sequence ID" value="NZ_JABFHI010000001.1"/>
</dbReference>
<dbReference type="EMBL" id="JABFHI010000001">
    <property type="protein sequence ID" value="NOG30828.1"/>
    <property type="molecule type" value="Genomic_DNA"/>
</dbReference>
<dbReference type="Gene3D" id="1.20.120.520">
    <property type="entry name" value="nmb1532 protein domain like"/>
    <property type="match status" value="1"/>
</dbReference>
<accession>A0A7Y3TVV1</accession>